<name>A0A2P4XVR8_9STRA</name>
<accession>A0A2P4XVR8</accession>
<dbReference type="EMBL" id="NCKW01007833">
    <property type="protein sequence ID" value="POM69652.1"/>
    <property type="molecule type" value="Genomic_DNA"/>
</dbReference>
<organism evidence="2 3">
    <name type="scientific">Phytophthora palmivora</name>
    <dbReference type="NCBI Taxonomy" id="4796"/>
    <lineage>
        <taxon>Eukaryota</taxon>
        <taxon>Sar</taxon>
        <taxon>Stramenopiles</taxon>
        <taxon>Oomycota</taxon>
        <taxon>Peronosporomycetes</taxon>
        <taxon>Peronosporales</taxon>
        <taxon>Peronosporaceae</taxon>
        <taxon>Phytophthora</taxon>
    </lineage>
</organism>
<dbReference type="OrthoDB" id="112883at2759"/>
<gene>
    <name evidence="2" type="ORF">PHPALM_14045</name>
</gene>
<evidence type="ECO:0000256" key="1">
    <source>
        <dbReference type="SAM" id="MobiDB-lite"/>
    </source>
</evidence>
<evidence type="ECO:0000313" key="2">
    <source>
        <dbReference type="EMBL" id="POM69652.1"/>
    </source>
</evidence>
<feature type="region of interest" description="Disordered" evidence="1">
    <location>
        <begin position="1"/>
        <end position="35"/>
    </location>
</feature>
<protein>
    <recommendedName>
        <fullName evidence="4">FLYWCH-type domain-containing protein</fullName>
    </recommendedName>
</protein>
<reference evidence="2 3" key="1">
    <citation type="journal article" date="2017" name="Genome Biol. Evol.">
        <title>Phytophthora megakarya and P. palmivora, closely related causal agents of cacao black pod rot, underwent increases in genome sizes and gene numbers by different mechanisms.</title>
        <authorList>
            <person name="Ali S.S."/>
            <person name="Shao J."/>
            <person name="Lary D.J."/>
            <person name="Kronmiller B."/>
            <person name="Shen D."/>
            <person name="Strem M.D."/>
            <person name="Amoako-Attah I."/>
            <person name="Akrofi A.Y."/>
            <person name="Begoude B.A."/>
            <person name="Ten Hoopen G.M."/>
            <person name="Coulibaly K."/>
            <person name="Kebe B.I."/>
            <person name="Melnick R.L."/>
            <person name="Guiltinan M.J."/>
            <person name="Tyler B.M."/>
            <person name="Meinhardt L.W."/>
            <person name="Bailey B.A."/>
        </authorList>
    </citation>
    <scope>NUCLEOTIDE SEQUENCE [LARGE SCALE GENOMIC DNA]</scope>
    <source>
        <strain evidence="3">sbr112.9</strain>
    </source>
</reference>
<evidence type="ECO:0000313" key="3">
    <source>
        <dbReference type="Proteomes" id="UP000237271"/>
    </source>
</evidence>
<dbReference type="Proteomes" id="UP000237271">
    <property type="component" value="Unassembled WGS sequence"/>
</dbReference>
<evidence type="ECO:0008006" key="4">
    <source>
        <dbReference type="Google" id="ProtNLM"/>
    </source>
</evidence>
<proteinExistence type="predicted"/>
<sequence length="319" mass="36314">MPASTQPTPLNTSASSIPPTNDRNSISVRRAAASKTRDGETKRYFQGFECTRANATSVKITYRCSFYRKPKLCPGMLVFNAASMTYDFDNMVPHTCQNGAAVGHVSGNPACGNLIESMQKFVDELVEQDLPAKTIWPMAYEKFYSNSSRVLCGLSRRQVLNRVANAKAVEHGSLVWQYFGKTWLETYPPDLWNIYGVRRQIVNRTNNPLERFHRELNARMKAHPTLKRFVRVIENIAREYVVLRRSIISGDATAPVRPNLRFPRVTALPNIEDIEDSDSDDYNDADHVNSDSDADYQLSSDELDILYDTSFDYEEFKEI</sequence>
<feature type="region of interest" description="Disordered" evidence="1">
    <location>
        <begin position="275"/>
        <end position="295"/>
    </location>
</feature>
<dbReference type="AlphaFoldDB" id="A0A2P4XVR8"/>
<keyword evidence="3" id="KW-1185">Reference proteome</keyword>
<feature type="compositionally biased region" description="Polar residues" evidence="1">
    <location>
        <begin position="1"/>
        <end position="27"/>
    </location>
</feature>
<comment type="caution">
    <text evidence="2">The sequence shown here is derived from an EMBL/GenBank/DDBJ whole genome shotgun (WGS) entry which is preliminary data.</text>
</comment>